<sequence>MERSEIARSTYVARRLTKEAYELILPKTLYGVPQFVDYPDLLKYLEEAFGDPDRIQNSRNKLYQLRQRNQDFSAYFAEFQRLALEGEMLDTALSPSPRSRSELREAALVVTKMGPGR</sequence>
<name>A0ABR4E1V1_9PEZI</name>
<dbReference type="Proteomes" id="UP001600888">
    <property type="component" value="Unassembled WGS sequence"/>
</dbReference>
<dbReference type="InterPro" id="IPR005162">
    <property type="entry name" value="Retrotrans_gag_dom"/>
</dbReference>
<evidence type="ECO:0000259" key="1">
    <source>
        <dbReference type="Pfam" id="PF03732"/>
    </source>
</evidence>
<feature type="domain" description="Retrotransposon gag" evidence="1">
    <location>
        <begin position="35"/>
        <end position="85"/>
    </location>
</feature>
<keyword evidence="3" id="KW-1185">Reference proteome</keyword>
<dbReference type="Pfam" id="PF03732">
    <property type="entry name" value="Retrotrans_gag"/>
    <property type="match status" value="1"/>
</dbReference>
<evidence type="ECO:0000313" key="2">
    <source>
        <dbReference type="EMBL" id="KAL2276408.1"/>
    </source>
</evidence>
<evidence type="ECO:0000313" key="3">
    <source>
        <dbReference type="Proteomes" id="UP001600888"/>
    </source>
</evidence>
<protein>
    <recommendedName>
        <fullName evidence="1">Retrotransposon gag domain-containing protein</fullName>
    </recommendedName>
</protein>
<organism evidence="2 3">
    <name type="scientific">Diaporthe vaccinii</name>
    <dbReference type="NCBI Taxonomy" id="105482"/>
    <lineage>
        <taxon>Eukaryota</taxon>
        <taxon>Fungi</taxon>
        <taxon>Dikarya</taxon>
        <taxon>Ascomycota</taxon>
        <taxon>Pezizomycotina</taxon>
        <taxon>Sordariomycetes</taxon>
        <taxon>Sordariomycetidae</taxon>
        <taxon>Diaporthales</taxon>
        <taxon>Diaporthaceae</taxon>
        <taxon>Diaporthe</taxon>
        <taxon>Diaporthe eres species complex</taxon>
    </lineage>
</organism>
<comment type="caution">
    <text evidence="2">The sequence shown here is derived from an EMBL/GenBank/DDBJ whole genome shotgun (WGS) entry which is preliminary data.</text>
</comment>
<proteinExistence type="predicted"/>
<reference evidence="2 3" key="1">
    <citation type="submission" date="2024-03" db="EMBL/GenBank/DDBJ databases">
        <title>A high-quality draft genome sequence of Diaporthe vaccinii, a causative agent of upright dieback and viscid rot disease in cranberry plants.</title>
        <authorList>
            <person name="Sarrasin M."/>
            <person name="Lang B.F."/>
            <person name="Burger G."/>
        </authorList>
    </citation>
    <scope>NUCLEOTIDE SEQUENCE [LARGE SCALE GENOMIC DNA]</scope>
    <source>
        <strain evidence="2 3">IS7</strain>
    </source>
</reference>
<accession>A0ABR4E1V1</accession>
<gene>
    <name evidence="2" type="ORF">FJTKL_00922</name>
</gene>
<dbReference type="EMBL" id="JBAWTH010000114">
    <property type="protein sequence ID" value="KAL2276408.1"/>
    <property type="molecule type" value="Genomic_DNA"/>
</dbReference>